<dbReference type="Proteomes" id="UP000777303">
    <property type="component" value="Unassembled WGS sequence"/>
</dbReference>
<proteinExistence type="predicted"/>
<dbReference type="AlphaFoldDB" id="A0A948X0D7"/>
<dbReference type="EMBL" id="JAHLFS010000009">
    <property type="protein sequence ID" value="MBU3851206.1"/>
    <property type="molecule type" value="Genomic_DNA"/>
</dbReference>
<evidence type="ECO:0000313" key="2">
    <source>
        <dbReference type="EMBL" id="MBU3851206.1"/>
    </source>
</evidence>
<sequence length="284" mass="32951">MIQYQQNDFILGDKKLNNNKVTCLVCGKEFHLIDGMFLADLDSRIRGHIRHDHPRATPHAFICNDDLLQYRLNSIDRFIKNDLKHNQKLNNKLTKKINNKDYKITDVNYVLKNQLSLGDRVADTVARFGGSWTFIFIFSGIMIAWMLVNGLQLFGIHFDPYPFVLLNLFLSTVAALQAPLIMMSQNRASDRDRMNSENDYHVNQRSEEEIRMLHAKMDHLIQTEWPNLLETQKMQFQMLAELQAKLAVMDPNDTKVSTTSVKKEEATIINDVKNEIKPADKKEK</sequence>
<organism evidence="2 3">
    <name type="scientific">Candidatus Paralactobacillus gallistercoris</name>
    <dbReference type="NCBI Taxonomy" id="2838724"/>
    <lineage>
        <taxon>Bacteria</taxon>
        <taxon>Bacillati</taxon>
        <taxon>Bacillota</taxon>
        <taxon>Bacilli</taxon>
        <taxon>Lactobacillales</taxon>
        <taxon>Lactobacillaceae</taxon>
        <taxon>Lactobacillus</taxon>
    </lineage>
</organism>
<reference evidence="2" key="2">
    <citation type="submission" date="2021-04" db="EMBL/GenBank/DDBJ databases">
        <authorList>
            <person name="Gilroy R."/>
        </authorList>
    </citation>
    <scope>NUCLEOTIDE SEQUENCE</scope>
    <source>
        <strain evidence="2">F6-6636</strain>
    </source>
</reference>
<dbReference type="PANTHER" id="PTHR41386:SF1">
    <property type="entry name" value="MEMBRANE PROTEIN"/>
    <property type="match status" value="1"/>
</dbReference>
<dbReference type="Pfam" id="PF06210">
    <property type="entry name" value="DUF1003"/>
    <property type="match status" value="1"/>
</dbReference>
<reference evidence="2" key="1">
    <citation type="journal article" date="2021" name="PeerJ">
        <title>Extensive microbial diversity within the chicken gut microbiome revealed by metagenomics and culture.</title>
        <authorList>
            <person name="Gilroy R."/>
            <person name="Ravi A."/>
            <person name="Getino M."/>
            <person name="Pursley I."/>
            <person name="Horton D.L."/>
            <person name="Alikhan N.F."/>
            <person name="Baker D."/>
            <person name="Gharbi K."/>
            <person name="Hall N."/>
            <person name="Watson M."/>
            <person name="Adriaenssens E.M."/>
            <person name="Foster-Nyarko E."/>
            <person name="Jarju S."/>
            <person name="Secka A."/>
            <person name="Antonio M."/>
            <person name="Oren A."/>
            <person name="Chaudhuri R.R."/>
            <person name="La Ragione R."/>
            <person name="Hildebrand F."/>
            <person name="Pallen M.J."/>
        </authorList>
    </citation>
    <scope>NUCLEOTIDE SEQUENCE</scope>
    <source>
        <strain evidence="2">F6-6636</strain>
    </source>
</reference>
<protein>
    <submittedName>
        <fullName evidence="2">DUF1003 domain-containing protein</fullName>
    </submittedName>
</protein>
<evidence type="ECO:0000256" key="1">
    <source>
        <dbReference type="SAM" id="Phobius"/>
    </source>
</evidence>
<feature type="transmembrane region" description="Helical" evidence="1">
    <location>
        <begin position="160"/>
        <end position="183"/>
    </location>
</feature>
<name>A0A948X0D7_9LACO</name>
<dbReference type="InterPro" id="IPR010406">
    <property type="entry name" value="DUF1003"/>
</dbReference>
<keyword evidence="1" id="KW-1133">Transmembrane helix</keyword>
<feature type="transmembrane region" description="Helical" evidence="1">
    <location>
        <begin position="125"/>
        <end position="148"/>
    </location>
</feature>
<keyword evidence="1" id="KW-0812">Transmembrane</keyword>
<gene>
    <name evidence="2" type="ORF">H9901_00625</name>
</gene>
<comment type="caution">
    <text evidence="2">The sequence shown here is derived from an EMBL/GenBank/DDBJ whole genome shotgun (WGS) entry which is preliminary data.</text>
</comment>
<accession>A0A948X0D7</accession>
<dbReference type="PANTHER" id="PTHR41386">
    <property type="entry name" value="INTEGRAL MEMBRANE PROTEIN-RELATED"/>
    <property type="match status" value="1"/>
</dbReference>
<keyword evidence="1" id="KW-0472">Membrane</keyword>
<evidence type="ECO:0000313" key="3">
    <source>
        <dbReference type="Proteomes" id="UP000777303"/>
    </source>
</evidence>